<keyword evidence="1" id="KW-0812">Transmembrane</keyword>
<gene>
    <name evidence="2" type="ORF">KUA55_17980</name>
</gene>
<evidence type="ECO:0000313" key="2">
    <source>
        <dbReference type="EMBL" id="MBV7392539.1"/>
    </source>
</evidence>
<accession>A0ABS6THT2</accession>
<proteinExistence type="predicted"/>
<sequence>MGLWYFLILILGVSMVVIGAKAKSVPKSTKLVIISLVFGILLIMMSLFLFLPGSSTILDKLFGFN</sequence>
<keyword evidence="1" id="KW-1133">Transmembrane helix</keyword>
<organism evidence="2 3">
    <name type="scientific">Enterococcus alishanensis</name>
    <dbReference type="NCBI Taxonomy" id="1303817"/>
    <lineage>
        <taxon>Bacteria</taxon>
        <taxon>Bacillati</taxon>
        <taxon>Bacillota</taxon>
        <taxon>Bacilli</taxon>
        <taxon>Lactobacillales</taxon>
        <taxon>Enterococcaceae</taxon>
        <taxon>Enterococcus</taxon>
    </lineage>
</organism>
<dbReference type="Proteomes" id="UP000774130">
    <property type="component" value="Unassembled WGS sequence"/>
</dbReference>
<keyword evidence="1" id="KW-0472">Membrane</keyword>
<keyword evidence="3" id="KW-1185">Reference proteome</keyword>
<protein>
    <submittedName>
        <fullName evidence="2">Uncharacterized protein</fullName>
    </submittedName>
</protein>
<dbReference type="EMBL" id="JAHUZB010000018">
    <property type="protein sequence ID" value="MBV7392539.1"/>
    <property type="molecule type" value="Genomic_DNA"/>
</dbReference>
<comment type="caution">
    <text evidence="2">The sequence shown here is derived from an EMBL/GenBank/DDBJ whole genome shotgun (WGS) entry which is preliminary data.</text>
</comment>
<feature type="transmembrane region" description="Helical" evidence="1">
    <location>
        <begin position="32"/>
        <end position="51"/>
    </location>
</feature>
<evidence type="ECO:0000256" key="1">
    <source>
        <dbReference type="SAM" id="Phobius"/>
    </source>
</evidence>
<name>A0ABS6THT2_9ENTE</name>
<dbReference type="RefSeq" id="WP_218327751.1">
    <property type="nucleotide sequence ID" value="NZ_JAHUZB010000018.1"/>
</dbReference>
<evidence type="ECO:0000313" key="3">
    <source>
        <dbReference type="Proteomes" id="UP000774130"/>
    </source>
</evidence>
<reference evidence="2 3" key="1">
    <citation type="submission" date="2021-06" db="EMBL/GenBank/DDBJ databases">
        <title>Enterococcus alishanensis sp. nov., a novel lactic acid bacterium isolated from fresh coffee beans.</title>
        <authorList>
            <person name="Chen Y.-S."/>
        </authorList>
    </citation>
    <scope>NUCLEOTIDE SEQUENCE [LARGE SCALE GENOMIC DNA]</scope>
    <source>
        <strain evidence="2 3">ALS3</strain>
    </source>
</reference>